<dbReference type="KEGG" id="dmp:FAK_39080"/>
<proteinExistence type="predicted"/>
<organism evidence="1 2">
    <name type="scientific">Desulfoferula mesophila</name>
    <dbReference type="NCBI Taxonomy" id="3058419"/>
    <lineage>
        <taxon>Bacteria</taxon>
        <taxon>Pseudomonadati</taxon>
        <taxon>Thermodesulfobacteriota</taxon>
        <taxon>Desulfarculia</taxon>
        <taxon>Desulfarculales</taxon>
        <taxon>Desulfarculaceae</taxon>
        <taxon>Desulfoferula</taxon>
    </lineage>
</organism>
<evidence type="ECO:0000313" key="1">
    <source>
        <dbReference type="EMBL" id="BEQ16842.1"/>
    </source>
</evidence>
<dbReference type="EMBL" id="AP028679">
    <property type="protein sequence ID" value="BEQ16842.1"/>
    <property type="molecule type" value="Genomic_DNA"/>
</dbReference>
<dbReference type="RefSeq" id="WP_338603266.1">
    <property type="nucleotide sequence ID" value="NZ_AP028679.1"/>
</dbReference>
<keyword evidence="2" id="KW-1185">Reference proteome</keyword>
<dbReference type="Proteomes" id="UP001366166">
    <property type="component" value="Chromosome"/>
</dbReference>
<name>A0AAU9F5D2_9BACT</name>
<protein>
    <recommendedName>
        <fullName evidence="3">Lipoprotein</fullName>
    </recommendedName>
</protein>
<reference evidence="2" key="1">
    <citation type="journal article" date="2023" name="Arch. Microbiol.">
        <title>Desulfoferula mesophilus gen. nov. sp. nov., a mesophilic sulfate-reducing bacterium isolated from a brackish lake sediment.</title>
        <authorList>
            <person name="Watanabe T."/>
            <person name="Yabe T."/>
            <person name="Tsuji J.M."/>
            <person name="Fukui M."/>
        </authorList>
    </citation>
    <scope>NUCLEOTIDE SEQUENCE [LARGE SCALE GENOMIC DNA]</scope>
    <source>
        <strain evidence="2">12FAK</strain>
    </source>
</reference>
<gene>
    <name evidence="1" type="ORF">FAK_39080</name>
</gene>
<dbReference type="PROSITE" id="PS51257">
    <property type="entry name" value="PROKAR_LIPOPROTEIN"/>
    <property type="match status" value="1"/>
</dbReference>
<sequence length="156" mass="17334">MKRVPSRRRYLYVLAGLCLLAAACAPVYLNPGANPARIEVEFSAKANPALLQYPSEVVYWDWGFNLVVPQGPFPQLQPTEPQQLKVITGVNPLVRKVTFLAPAGKHTYLFNVSGYVMRTKGMGTVPVDLMNYEQKLTLDLAPGQVHSIKWSLPPAR</sequence>
<evidence type="ECO:0000313" key="2">
    <source>
        <dbReference type="Proteomes" id="UP001366166"/>
    </source>
</evidence>
<accession>A0AAU9F5D2</accession>
<dbReference type="AlphaFoldDB" id="A0AAU9F5D2"/>
<evidence type="ECO:0008006" key="3">
    <source>
        <dbReference type="Google" id="ProtNLM"/>
    </source>
</evidence>